<dbReference type="SUPFAM" id="SSF51556">
    <property type="entry name" value="Metallo-dependent hydrolases"/>
    <property type="match status" value="1"/>
</dbReference>
<dbReference type="GO" id="GO:0006046">
    <property type="term" value="P:N-acetylglucosamine catabolic process"/>
    <property type="evidence" value="ECO:0007669"/>
    <property type="project" value="TreeGrafter"/>
</dbReference>
<dbReference type="PANTHER" id="PTHR11113">
    <property type="entry name" value="N-ACETYLGLUCOSAMINE-6-PHOSPHATE DEACETYLASE"/>
    <property type="match status" value="1"/>
</dbReference>
<proteinExistence type="inferred from homology"/>
<feature type="non-terminal residue" evidence="3">
    <location>
        <position position="1"/>
    </location>
</feature>
<dbReference type="GO" id="GO:0008448">
    <property type="term" value="F:N-acetylglucosamine-6-phosphate deacetylase activity"/>
    <property type="evidence" value="ECO:0007669"/>
    <property type="project" value="TreeGrafter"/>
</dbReference>
<dbReference type="AlphaFoldDB" id="A0A060CDK8"/>
<dbReference type="Gene3D" id="3.20.20.140">
    <property type="entry name" value="Metal-dependent hydrolases"/>
    <property type="match status" value="1"/>
</dbReference>
<dbReference type="PANTHER" id="PTHR11113:SF14">
    <property type="entry name" value="N-ACETYLGLUCOSAMINE-6-PHOSPHATE DEACETYLASE"/>
    <property type="match status" value="1"/>
</dbReference>
<feature type="non-terminal residue" evidence="3">
    <location>
        <position position="147"/>
    </location>
</feature>
<sequence length="147" mass="15217">ARDLGGGYLVPAFVDIHCHGGAGADFGSADAEQVVRAARFHREHGTAGLLASLVSAPVEELCRRLGVIADVVESGTTTLLGAHLEGPFLSRAYCGAHDPDFLVDPQVSAFRAMLDASRGTLRMITLAPELPGAGEVVDAAREAGVLV</sequence>
<organism evidence="3">
    <name type="scientific">uncultured Saccharopolyspora sp</name>
    <dbReference type="NCBI Taxonomy" id="498730"/>
    <lineage>
        <taxon>Bacteria</taxon>
        <taxon>Bacillati</taxon>
        <taxon>Actinomycetota</taxon>
        <taxon>Actinomycetes</taxon>
        <taxon>Pseudonocardiales</taxon>
        <taxon>Pseudonocardiaceae</taxon>
        <taxon>Saccharopolyspora</taxon>
        <taxon>environmental samples</taxon>
    </lineage>
</organism>
<keyword evidence="2" id="KW-0378">Hydrolase</keyword>
<comment type="similarity">
    <text evidence="1">Belongs to the metallo-dependent hydrolases superfamily. NagA family.</text>
</comment>
<evidence type="ECO:0000256" key="1">
    <source>
        <dbReference type="ARBA" id="ARBA00010716"/>
    </source>
</evidence>
<reference evidence="3" key="1">
    <citation type="journal article" date="2013" name="Environ. Microbiol.">
        <title>Seasonally variable intestinal metagenomes of the red palm weevil (Rhynchophorus ferrugineus).</title>
        <authorList>
            <person name="Jia S."/>
            <person name="Zhang X."/>
            <person name="Zhang G."/>
            <person name="Yin A."/>
            <person name="Zhang S."/>
            <person name="Li F."/>
            <person name="Wang L."/>
            <person name="Zhao D."/>
            <person name="Yun Q."/>
            <person name="Tala"/>
            <person name="Wang J."/>
            <person name="Sun G."/>
            <person name="Baabdullah M."/>
            <person name="Yu X."/>
            <person name="Hu S."/>
            <person name="Al-Mssallem I.S."/>
            <person name="Yu J."/>
        </authorList>
    </citation>
    <scope>NUCLEOTIDE SEQUENCE</scope>
</reference>
<name>A0A060CDK8_9PSEU</name>
<accession>A0A060CDK8</accession>
<dbReference type="EMBL" id="KF123513">
    <property type="protein sequence ID" value="AIA90816.1"/>
    <property type="molecule type" value="Genomic_DNA"/>
</dbReference>
<evidence type="ECO:0000256" key="2">
    <source>
        <dbReference type="ARBA" id="ARBA00022801"/>
    </source>
</evidence>
<dbReference type="InterPro" id="IPR032466">
    <property type="entry name" value="Metal_Hydrolase"/>
</dbReference>
<protein>
    <submittedName>
        <fullName evidence="3">CAZy families CE9 protein</fullName>
    </submittedName>
</protein>
<evidence type="ECO:0000313" key="3">
    <source>
        <dbReference type="EMBL" id="AIA90816.1"/>
    </source>
</evidence>